<dbReference type="InterPro" id="IPR011083">
    <property type="entry name" value="Phage_tail_collar_dom"/>
</dbReference>
<evidence type="ECO:0000259" key="2">
    <source>
        <dbReference type="Pfam" id="PF07484"/>
    </source>
</evidence>
<feature type="compositionally biased region" description="Basic and acidic residues" evidence="1">
    <location>
        <begin position="309"/>
        <end position="318"/>
    </location>
</feature>
<organism evidence="3 4">
    <name type="scientific">Comamonas antarctica</name>
    <dbReference type="NCBI Taxonomy" id="2743470"/>
    <lineage>
        <taxon>Bacteria</taxon>
        <taxon>Pseudomonadati</taxon>
        <taxon>Pseudomonadota</taxon>
        <taxon>Betaproteobacteria</taxon>
        <taxon>Burkholderiales</taxon>
        <taxon>Comamonadaceae</taxon>
        <taxon>Comamonas</taxon>
    </lineage>
</organism>
<evidence type="ECO:0000313" key="4">
    <source>
        <dbReference type="Proteomes" id="UP000509579"/>
    </source>
</evidence>
<dbReference type="EMBL" id="CP054840">
    <property type="protein sequence ID" value="QKV54949.1"/>
    <property type="molecule type" value="Genomic_DNA"/>
</dbReference>
<dbReference type="Pfam" id="PF07484">
    <property type="entry name" value="Collar"/>
    <property type="match status" value="1"/>
</dbReference>
<name>A0A6N1X655_9BURK</name>
<proteinExistence type="predicted"/>
<dbReference type="SUPFAM" id="SSF88874">
    <property type="entry name" value="Receptor-binding domain of short tail fibre protein gp12"/>
    <property type="match status" value="1"/>
</dbReference>
<dbReference type="KEGG" id="aant:HUK68_05380"/>
<evidence type="ECO:0000313" key="3">
    <source>
        <dbReference type="EMBL" id="QKV54949.1"/>
    </source>
</evidence>
<dbReference type="InterPro" id="IPR037053">
    <property type="entry name" value="Phage_tail_collar_dom_sf"/>
</dbReference>
<feature type="region of interest" description="Disordered" evidence="1">
    <location>
        <begin position="283"/>
        <end position="320"/>
    </location>
</feature>
<reference evidence="3 4" key="1">
    <citation type="submission" date="2020-06" db="EMBL/GenBank/DDBJ databases">
        <title>Acidovorax antarctica sp. nov., isolated from Corinth ice sheet soil, Antarctic Fields Peninsula.</title>
        <authorList>
            <person name="Xu Q."/>
            <person name="Peng F."/>
        </authorList>
    </citation>
    <scope>NUCLEOTIDE SEQUENCE [LARGE SCALE GENOMIC DNA]</scope>
    <source>
        <strain evidence="3 4">16-35-5</strain>
    </source>
</reference>
<dbReference type="Gene3D" id="3.90.1340.10">
    <property type="entry name" value="Phage tail collar domain"/>
    <property type="match status" value="1"/>
</dbReference>
<gene>
    <name evidence="3" type="ORF">HUK68_05380</name>
</gene>
<keyword evidence="4" id="KW-1185">Reference proteome</keyword>
<accession>A0A6N1X655</accession>
<protein>
    <submittedName>
        <fullName evidence="3">Tail fiber protein</fullName>
    </submittedName>
</protein>
<dbReference type="AlphaFoldDB" id="A0A6N1X655"/>
<feature type="domain" description="Phage tail collar" evidence="2">
    <location>
        <begin position="207"/>
        <end position="258"/>
    </location>
</feature>
<dbReference type="Proteomes" id="UP000509579">
    <property type="component" value="Chromosome"/>
</dbReference>
<feature type="compositionally biased region" description="Polar residues" evidence="1">
    <location>
        <begin position="283"/>
        <end position="294"/>
    </location>
</feature>
<evidence type="ECO:0000256" key="1">
    <source>
        <dbReference type="SAM" id="MobiDB-lite"/>
    </source>
</evidence>
<sequence>MNAWERISIYRDRANWAGDDVAKKKVAGELGWTGYGNGHTIIDASSSVAPDGVAVNRTTPTFSTQKAIADGVAIPTLMGYNGSKTYPVRVTLAQCMERGEHWSEQVSAYGSAAAGMVRENAYASSTQTSNDYAPRWAFQWNSRVLNQFGMDANGIFHMWGDWARDTPQDHRDLWLRSLRALGNVTVDDALIVSGCKGGVVPAGSYLDYAGEGSPVGYLRCNGAAYSRAVYTDLFAAIGTRYGAGDGSTTFNVPDLRGLARRDLDEGRGVDPSRVLGSYQASALGSHSHTGTTASAGDHTHSGYTTTGGEHSHVMRRDSGGGTWDGQLGIVAAEGWEGLVATAEGTGTHSHGVQTYGGGTHLHTFTTNATGASETRMANLSGRAFIKY</sequence>